<comment type="caution">
    <text evidence="1">The sequence shown here is derived from an EMBL/GenBank/DDBJ whole genome shotgun (WGS) entry which is preliminary data.</text>
</comment>
<protein>
    <submittedName>
        <fullName evidence="1">Sulfotransferase family protein</fullName>
    </submittedName>
</protein>
<dbReference type="InterPro" id="IPR005331">
    <property type="entry name" value="Sulfotransferase"/>
</dbReference>
<dbReference type="EMBL" id="JANAVZ010000003">
    <property type="protein sequence ID" value="MCT4332386.1"/>
    <property type="molecule type" value="Genomic_DNA"/>
</dbReference>
<sequence length="228" mass="27034">MISFDHKAIFIHLKRTGGNSIEAAMDGLVLLDQEGREASEWNNRIHRDATRNKVDRRGTGIHDTALEVRKCYPKEFDEFFKFSVVRNPYAQIFSLYRRMRHKERATPERFERYLNTIVQKKRLVPKLALCDRKGRNLMDDVMRFEDLEGEFRRIARRIGLADTSLPVFNRSHLGKVSMWSRIFGRNKTSYHHFYTPKARRWVEDTYGDDIERYGYCFEGITKEAAFPS</sequence>
<evidence type="ECO:0000313" key="1">
    <source>
        <dbReference type="EMBL" id="MCT4332386.1"/>
    </source>
</evidence>
<dbReference type="Pfam" id="PF03567">
    <property type="entry name" value="Sulfotransfer_2"/>
    <property type="match status" value="1"/>
</dbReference>
<organism evidence="1 2">
    <name type="scientific">Paracoccus maritimus</name>
    <dbReference type="NCBI Taxonomy" id="2933292"/>
    <lineage>
        <taxon>Bacteria</taxon>
        <taxon>Pseudomonadati</taxon>
        <taxon>Pseudomonadota</taxon>
        <taxon>Alphaproteobacteria</taxon>
        <taxon>Rhodobacterales</taxon>
        <taxon>Paracoccaceae</taxon>
        <taxon>Paracoccus</taxon>
    </lineage>
</organism>
<reference evidence="1 2" key="1">
    <citation type="submission" date="2022-04" db="EMBL/GenBank/DDBJ databases">
        <title>Paracoccus sp. YLB-12 draft genome sequence.</title>
        <authorList>
            <person name="Yu L."/>
        </authorList>
    </citation>
    <scope>NUCLEOTIDE SEQUENCE [LARGE SCALE GENOMIC DNA]</scope>
    <source>
        <strain evidence="1 2">YLB-12</strain>
    </source>
</reference>
<keyword evidence="2" id="KW-1185">Reference proteome</keyword>
<gene>
    <name evidence="1" type="ORF">MU516_05840</name>
</gene>
<evidence type="ECO:0000313" key="2">
    <source>
        <dbReference type="Proteomes" id="UP001320702"/>
    </source>
</evidence>
<dbReference type="Gene3D" id="3.40.50.300">
    <property type="entry name" value="P-loop containing nucleotide triphosphate hydrolases"/>
    <property type="match status" value="1"/>
</dbReference>
<name>A0ABT2K785_9RHOB</name>
<dbReference type="InterPro" id="IPR027417">
    <property type="entry name" value="P-loop_NTPase"/>
</dbReference>
<dbReference type="Proteomes" id="UP001320702">
    <property type="component" value="Unassembled WGS sequence"/>
</dbReference>
<accession>A0ABT2K785</accession>
<dbReference type="RefSeq" id="WP_260276293.1">
    <property type="nucleotide sequence ID" value="NZ_JANAVZ010000003.1"/>
</dbReference>
<dbReference type="SUPFAM" id="SSF52540">
    <property type="entry name" value="P-loop containing nucleoside triphosphate hydrolases"/>
    <property type="match status" value="1"/>
</dbReference>
<proteinExistence type="predicted"/>